<gene>
    <name evidence="1" type="ORF">HPB51_005390</name>
</gene>
<reference evidence="1" key="1">
    <citation type="journal article" date="2020" name="Cell">
        <title>Large-Scale Comparative Analyses of Tick Genomes Elucidate Their Genetic Diversity and Vector Capacities.</title>
        <authorList>
            <consortium name="Tick Genome and Microbiome Consortium (TIGMIC)"/>
            <person name="Jia N."/>
            <person name="Wang J."/>
            <person name="Shi W."/>
            <person name="Du L."/>
            <person name="Sun Y."/>
            <person name="Zhan W."/>
            <person name="Jiang J.F."/>
            <person name="Wang Q."/>
            <person name="Zhang B."/>
            <person name="Ji P."/>
            <person name="Bell-Sakyi L."/>
            <person name="Cui X.M."/>
            <person name="Yuan T.T."/>
            <person name="Jiang B.G."/>
            <person name="Yang W.F."/>
            <person name="Lam T.T."/>
            <person name="Chang Q.C."/>
            <person name="Ding S.J."/>
            <person name="Wang X.J."/>
            <person name="Zhu J.G."/>
            <person name="Ruan X.D."/>
            <person name="Zhao L."/>
            <person name="Wei J.T."/>
            <person name="Ye R.Z."/>
            <person name="Que T.C."/>
            <person name="Du C.H."/>
            <person name="Zhou Y.H."/>
            <person name="Cheng J.X."/>
            <person name="Dai P.F."/>
            <person name="Guo W.B."/>
            <person name="Han X.H."/>
            <person name="Huang E.J."/>
            <person name="Li L.F."/>
            <person name="Wei W."/>
            <person name="Gao Y.C."/>
            <person name="Liu J.Z."/>
            <person name="Shao H.Z."/>
            <person name="Wang X."/>
            <person name="Wang C.C."/>
            <person name="Yang T.C."/>
            <person name="Huo Q.B."/>
            <person name="Li W."/>
            <person name="Chen H.Y."/>
            <person name="Chen S.E."/>
            <person name="Zhou L.G."/>
            <person name="Ni X.B."/>
            <person name="Tian J.H."/>
            <person name="Sheng Y."/>
            <person name="Liu T."/>
            <person name="Pan Y.S."/>
            <person name="Xia L.Y."/>
            <person name="Li J."/>
            <person name="Zhao F."/>
            <person name="Cao W.C."/>
        </authorList>
    </citation>
    <scope>NUCLEOTIDE SEQUENCE</scope>
    <source>
        <strain evidence="1">Rmic-2018</strain>
    </source>
</reference>
<dbReference type="Proteomes" id="UP000821866">
    <property type="component" value="Chromosome 11"/>
</dbReference>
<accession>A0A9J6EMQ2</accession>
<dbReference type="EMBL" id="JABSTU010000003">
    <property type="protein sequence ID" value="KAH8035428.1"/>
    <property type="molecule type" value="Genomic_DNA"/>
</dbReference>
<dbReference type="AlphaFoldDB" id="A0A9J6EMQ2"/>
<evidence type="ECO:0000313" key="1">
    <source>
        <dbReference type="EMBL" id="KAH8035428.1"/>
    </source>
</evidence>
<organism evidence="1 2">
    <name type="scientific">Rhipicephalus microplus</name>
    <name type="common">Cattle tick</name>
    <name type="synonym">Boophilus microplus</name>
    <dbReference type="NCBI Taxonomy" id="6941"/>
    <lineage>
        <taxon>Eukaryota</taxon>
        <taxon>Metazoa</taxon>
        <taxon>Ecdysozoa</taxon>
        <taxon>Arthropoda</taxon>
        <taxon>Chelicerata</taxon>
        <taxon>Arachnida</taxon>
        <taxon>Acari</taxon>
        <taxon>Parasitiformes</taxon>
        <taxon>Ixodida</taxon>
        <taxon>Ixodoidea</taxon>
        <taxon>Ixodidae</taxon>
        <taxon>Rhipicephalinae</taxon>
        <taxon>Rhipicephalus</taxon>
        <taxon>Boophilus</taxon>
    </lineage>
</organism>
<evidence type="ECO:0000313" key="2">
    <source>
        <dbReference type="Proteomes" id="UP000821866"/>
    </source>
</evidence>
<keyword evidence="2" id="KW-1185">Reference proteome</keyword>
<sequence>MTFVLSPLLAHLESVDQEQIRECAYPSVSDVPEECDFYPSLRGRPEEYRPKSTLRPLPRIGWIQRKTATPSAHSHCDSEVRPSPLVVQRVLRECSLARYARCPVSPAYVHCFQHLRTTRDLRHGTSAPSREMPQLSRLRCAVTLRFGNPIPPFAVQVVEAVEDGVSVNFSLRLVNAQ</sequence>
<name>A0A9J6EMQ2_RHIMP</name>
<comment type="caution">
    <text evidence="1">The sequence shown here is derived from an EMBL/GenBank/DDBJ whole genome shotgun (WGS) entry which is preliminary data.</text>
</comment>
<reference evidence="1" key="2">
    <citation type="submission" date="2021-09" db="EMBL/GenBank/DDBJ databases">
        <authorList>
            <person name="Jia N."/>
            <person name="Wang J."/>
            <person name="Shi W."/>
            <person name="Du L."/>
            <person name="Sun Y."/>
            <person name="Zhan W."/>
            <person name="Jiang J."/>
            <person name="Wang Q."/>
            <person name="Zhang B."/>
            <person name="Ji P."/>
            <person name="Sakyi L.B."/>
            <person name="Cui X."/>
            <person name="Yuan T."/>
            <person name="Jiang B."/>
            <person name="Yang W."/>
            <person name="Lam T.T.-Y."/>
            <person name="Chang Q."/>
            <person name="Ding S."/>
            <person name="Wang X."/>
            <person name="Zhu J."/>
            <person name="Ruan X."/>
            <person name="Zhao L."/>
            <person name="Wei J."/>
            <person name="Que T."/>
            <person name="Du C."/>
            <person name="Cheng J."/>
            <person name="Dai P."/>
            <person name="Han X."/>
            <person name="Huang E."/>
            <person name="Gao Y."/>
            <person name="Liu J."/>
            <person name="Shao H."/>
            <person name="Ye R."/>
            <person name="Li L."/>
            <person name="Wei W."/>
            <person name="Wang X."/>
            <person name="Wang C."/>
            <person name="Huo Q."/>
            <person name="Li W."/>
            <person name="Guo W."/>
            <person name="Chen H."/>
            <person name="Chen S."/>
            <person name="Zhou L."/>
            <person name="Zhou L."/>
            <person name="Ni X."/>
            <person name="Tian J."/>
            <person name="Zhou Y."/>
            <person name="Sheng Y."/>
            <person name="Liu T."/>
            <person name="Pan Y."/>
            <person name="Xia L."/>
            <person name="Li J."/>
            <person name="Zhao F."/>
            <person name="Cao W."/>
        </authorList>
    </citation>
    <scope>NUCLEOTIDE SEQUENCE</scope>
    <source>
        <strain evidence="1">Rmic-2018</strain>
        <tissue evidence="1">Larvae</tissue>
    </source>
</reference>
<protein>
    <submittedName>
        <fullName evidence="1">Uncharacterized protein</fullName>
    </submittedName>
</protein>
<proteinExistence type="predicted"/>